<evidence type="ECO:0000313" key="2">
    <source>
        <dbReference type="EMBL" id="KNB68770.1"/>
    </source>
</evidence>
<evidence type="ECO:0000313" key="3">
    <source>
        <dbReference type="Proteomes" id="UP000036834"/>
    </source>
</evidence>
<name>A0A0K9YKQ3_9BACL</name>
<dbReference type="STRING" id="54915.ADS79_32955"/>
<proteinExistence type="predicted"/>
<reference evidence="3" key="1">
    <citation type="submission" date="2015-07" db="EMBL/GenBank/DDBJ databases">
        <title>Genome sequencing project for genomic taxonomy and phylogenomics of Bacillus-like bacteria.</title>
        <authorList>
            <person name="Liu B."/>
            <person name="Wang J."/>
            <person name="Zhu Y."/>
            <person name="Liu G."/>
            <person name="Chen Q."/>
            <person name="Chen Z."/>
            <person name="Lan J."/>
            <person name="Che J."/>
            <person name="Ge C."/>
            <person name="Shi H."/>
            <person name="Pan Z."/>
            <person name="Liu X."/>
        </authorList>
    </citation>
    <scope>NUCLEOTIDE SEQUENCE [LARGE SCALE GENOMIC DNA]</scope>
    <source>
        <strain evidence="3">DSM 9887</strain>
    </source>
</reference>
<reference evidence="2" key="2">
    <citation type="submission" date="2015-07" db="EMBL/GenBank/DDBJ databases">
        <title>MeaNS - Measles Nucleotide Surveillance Program.</title>
        <authorList>
            <person name="Tran T."/>
            <person name="Druce J."/>
        </authorList>
    </citation>
    <scope>NUCLEOTIDE SEQUENCE</scope>
    <source>
        <strain evidence="2">DSM 9887</strain>
    </source>
</reference>
<reference evidence="1 4" key="3">
    <citation type="submission" date="2019-06" db="EMBL/GenBank/DDBJ databases">
        <title>Whole genome shotgun sequence of Brevibacillus reuszeri NBRC 15719.</title>
        <authorList>
            <person name="Hosoyama A."/>
            <person name="Uohara A."/>
            <person name="Ohji S."/>
            <person name="Ichikawa N."/>
        </authorList>
    </citation>
    <scope>NUCLEOTIDE SEQUENCE [LARGE SCALE GENOMIC DNA]</scope>
    <source>
        <strain evidence="1 4">NBRC 15719</strain>
    </source>
</reference>
<dbReference type="Pfam" id="PF15573">
    <property type="entry name" value="Imm47"/>
    <property type="match status" value="1"/>
</dbReference>
<dbReference type="InterPro" id="IPR029076">
    <property type="entry name" value="Imm47"/>
</dbReference>
<evidence type="ECO:0000313" key="4">
    <source>
        <dbReference type="Proteomes" id="UP000319578"/>
    </source>
</evidence>
<sequence length="264" mass="30317">MTTVQNVWNSSWFGEKPTSTVAELTQKLREAMTEKEMLFLLIELYKAGDFTQKPLLIQLMNHTKDEAILNLCIRLFFSICTHEDVRETNNLRFLQDASEFIVNTFASAAPTSLSPEVIPYLLALLEEWDDIPDTSVIIRDSIDSFLSFENQYGEEATIEQIAECFLDFGDENEGEMYYFDQKPAFPGDLTKPLIHRVFIAANNEERLQMEVIPSLLSIWSGKKVPGEYDTVITASNYQSFISYVEGLANQSWEKGRKYFYGHPL</sequence>
<gene>
    <name evidence="2" type="ORF">ADS79_32955</name>
    <name evidence="1" type="ORF">BRE01_29900</name>
</gene>
<dbReference type="RefSeq" id="WP_049742705.1">
    <property type="nucleotide sequence ID" value="NZ_BJON01000011.1"/>
</dbReference>
<dbReference type="Proteomes" id="UP000036834">
    <property type="component" value="Unassembled WGS sequence"/>
</dbReference>
<organism evidence="2 3">
    <name type="scientific">Brevibacillus reuszeri</name>
    <dbReference type="NCBI Taxonomy" id="54915"/>
    <lineage>
        <taxon>Bacteria</taxon>
        <taxon>Bacillati</taxon>
        <taxon>Bacillota</taxon>
        <taxon>Bacilli</taxon>
        <taxon>Bacillales</taxon>
        <taxon>Paenibacillaceae</taxon>
        <taxon>Brevibacillus</taxon>
    </lineage>
</organism>
<keyword evidence="4" id="KW-1185">Reference proteome</keyword>
<dbReference type="PATRIC" id="fig|54915.3.peg.708"/>
<evidence type="ECO:0000313" key="1">
    <source>
        <dbReference type="EMBL" id="GED69288.1"/>
    </source>
</evidence>
<dbReference type="OrthoDB" id="2232046at2"/>
<evidence type="ECO:0008006" key="5">
    <source>
        <dbReference type="Google" id="ProtNLM"/>
    </source>
</evidence>
<dbReference type="AlphaFoldDB" id="A0A0K9YKQ3"/>
<accession>A0A0K9YKQ3</accession>
<dbReference type="EMBL" id="LGIQ01000017">
    <property type="protein sequence ID" value="KNB68770.1"/>
    <property type="molecule type" value="Genomic_DNA"/>
</dbReference>
<comment type="caution">
    <text evidence="2">The sequence shown here is derived from an EMBL/GenBank/DDBJ whole genome shotgun (WGS) entry which is preliminary data.</text>
</comment>
<dbReference type="Proteomes" id="UP000319578">
    <property type="component" value="Unassembled WGS sequence"/>
</dbReference>
<dbReference type="EMBL" id="BJON01000011">
    <property type="protein sequence ID" value="GED69288.1"/>
    <property type="molecule type" value="Genomic_DNA"/>
</dbReference>
<protein>
    <recommendedName>
        <fullName evidence="5">Group-specific protein</fullName>
    </recommendedName>
</protein>